<keyword evidence="14" id="KW-1185">Reference proteome</keyword>
<evidence type="ECO:0000259" key="12">
    <source>
        <dbReference type="Pfam" id="PF07715"/>
    </source>
</evidence>
<dbReference type="InterPro" id="IPR036942">
    <property type="entry name" value="Beta-barrel_TonB_sf"/>
</dbReference>
<dbReference type="SUPFAM" id="SSF56935">
    <property type="entry name" value="Porins"/>
    <property type="match status" value="1"/>
</dbReference>
<evidence type="ECO:0000256" key="8">
    <source>
        <dbReference type="ARBA" id="ARBA00023065"/>
    </source>
</evidence>
<dbReference type="Gene3D" id="2.40.170.20">
    <property type="entry name" value="TonB-dependent receptor, beta-barrel domain"/>
    <property type="match status" value="1"/>
</dbReference>
<keyword evidence="5 11" id="KW-0812">Transmembrane</keyword>
<dbReference type="Gene3D" id="2.170.130.10">
    <property type="entry name" value="TonB-dependent receptor, plug domain"/>
    <property type="match status" value="1"/>
</dbReference>
<evidence type="ECO:0000256" key="10">
    <source>
        <dbReference type="ARBA" id="ARBA00023237"/>
    </source>
</evidence>
<evidence type="ECO:0000256" key="2">
    <source>
        <dbReference type="ARBA" id="ARBA00022448"/>
    </source>
</evidence>
<dbReference type="Pfam" id="PF07715">
    <property type="entry name" value="Plug"/>
    <property type="match status" value="1"/>
</dbReference>
<keyword evidence="10 11" id="KW-0998">Cell outer membrane</keyword>
<dbReference type="PANTHER" id="PTHR32552">
    <property type="entry name" value="FERRICHROME IRON RECEPTOR-RELATED"/>
    <property type="match status" value="1"/>
</dbReference>
<dbReference type="PROSITE" id="PS52016">
    <property type="entry name" value="TONB_DEPENDENT_REC_3"/>
    <property type="match status" value="1"/>
</dbReference>
<keyword evidence="7" id="KW-0408">Iron</keyword>
<dbReference type="Gene3D" id="2.60.40.1120">
    <property type="entry name" value="Carboxypeptidase-like, regulatory domain"/>
    <property type="match status" value="1"/>
</dbReference>
<protein>
    <submittedName>
        <fullName evidence="13">Carboxypeptidase-like regulatory domain-containing protein</fullName>
    </submittedName>
</protein>
<dbReference type="Proteomes" id="UP001325680">
    <property type="component" value="Chromosome"/>
</dbReference>
<dbReference type="InterPro" id="IPR008969">
    <property type="entry name" value="CarboxyPept-like_regulatory"/>
</dbReference>
<dbReference type="PANTHER" id="PTHR32552:SF68">
    <property type="entry name" value="FERRICHROME OUTER MEMBRANE TRANSPORTER_PHAGE RECEPTOR"/>
    <property type="match status" value="1"/>
</dbReference>
<feature type="domain" description="TonB-dependent receptor plug" evidence="12">
    <location>
        <begin position="269"/>
        <end position="347"/>
    </location>
</feature>
<keyword evidence="6" id="KW-0732">Signal</keyword>
<comment type="similarity">
    <text evidence="11">Belongs to the TonB-dependent receptor family.</text>
</comment>
<dbReference type="InterPro" id="IPR039426">
    <property type="entry name" value="TonB-dep_rcpt-like"/>
</dbReference>
<evidence type="ECO:0000256" key="7">
    <source>
        <dbReference type="ARBA" id="ARBA00023004"/>
    </source>
</evidence>
<name>A0ABZ0W9Q5_9BACT</name>
<proteinExistence type="inferred from homology"/>
<sequence length="912" mass="102459">MLVFLLACRSIVAQHPPHYPAISGAFKQMKLAQFFFEIEKQSGYKFFFDQKNLDTTLVNIEVQSMSLDVLLNKVFSDTDLRFAIDSDKNVFITKGFLVQTHLPVSFYDERSEVSSTLIKTDKIPGAVANSKLTNDKVHIIGVGAPGQNPGMFTLTGYVRHEQNGAPVSGASLFVENSSINAIADYQGFFSIILPSGNNVLSIQSIGMEDVRLNLNMMGDGRLIVPMQTKIMSLKNVVVSAQKMNNLRVAQLGVQKLDIKTIKQVPTVFGEADILRVLLTTPGVKTVGEASTGLNVRGGSTDQNLILFNEANIYNPSHFFGMFSAFNPEVVKDVELFKGSIPARHGGRLASVVNINSRSGNKKKFEGAAGIGLLTSRLEIEGPVVKDKSSFIIAGRTTYADWLLKQLPEEYKNSKASFYDLNLVFDHEFNEKNSVHITGYLSKDRFNLNSDTFYHYKNQNISIKWKHTFNSRLHSFLTIGRDGYDYSIESDLNPVNGYQLNFDIGQTYLRNHYNYMLNSKHNLEFGLNSNYHKLHSGNYRPIGSQSLVKPVTIPAEQALETALYISENYKITPKLSLDAGLRYSIYAYLGPYSVNNYPEGVPKQVDNILGTTKYGDNKVINTYQGPEFRIGLRQLITPSFSFKAGYNNLRQYIHMLSNTTAMAPTDIWKLSDPNINPQSGDQFSLGLYKNLKSNTIEISLEGYYKRIKDYLDFKSGAVLVLNPHIETDVLKTRGKAYGLELLLKKSTGKLNGWVSYTYSRILLKADDPDAGEIINNGAFYPANYDKPHDVTFIGNYQISHRFSISLNTNYSTGRPITLPIGRFYYDGGVRTLYADRNAYRIPDYFRTDFSMNIEGNHKVHQKTHNSWTIGVYNLTGRKNPFSVYYVSQGGAINGYKLSIFGSAIPFVNFNIRF</sequence>
<evidence type="ECO:0000256" key="4">
    <source>
        <dbReference type="ARBA" id="ARBA00022496"/>
    </source>
</evidence>
<gene>
    <name evidence="13" type="ORF">U0035_01025</name>
</gene>
<keyword evidence="3 11" id="KW-1134">Transmembrane beta strand</keyword>
<evidence type="ECO:0000256" key="6">
    <source>
        <dbReference type="ARBA" id="ARBA00022729"/>
    </source>
</evidence>
<evidence type="ECO:0000313" key="13">
    <source>
        <dbReference type="EMBL" id="WQD38725.1"/>
    </source>
</evidence>
<dbReference type="RefSeq" id="WP_211316528.1">
    <property type="nucleotide sequence ID" value="NZ_CP139960.1"/>
</dbReference>
<accession>A0ABZ0W9Q5</accession>
<dbReference type="EMBL" id="CP139960">
    <property type="protein sequence ID" value="WQD38725.1"/>
    <property type="molecule type" value="Genomic_DNA"/>
</dbReference>
<keyword evidence="8" id="KW-0406">Ion transport</keyword>
<dbReference type="InterPro" id="IPR012910">
    <property type="entry name" value="Plug_dom"/>
</dbReference>
<evidence type="ECO:0000256" key="11">
    <source>
        <dbReference type="PROSITE-ProRule" id="PRU01360"/>
    </source>
</evidence>
<dbReference type="SUPFAM" id="SSF49464">
    <property type="entry name" value="Carboxypeptidase regulatory domain-like"/>
    <property type="match status" value="1"/>
</dbReference>
<evidence type="ECO:0000256" key="1">
    <source>
        <dbReference type="ARBA" id="ARBA00004571"/>
    </source>
</evidence>
<evidence type="ECO:0000313" key="14">
    <source>
        <dbReference type="Proteomes" id="UP001325680"/>
    </source>
</evidence>
<keyword evidence="9 11" id="KW-0472">Membrane</keyword>
<keyword evidence="4" id="KW-0410">Iron transport</keyword>
<evidence type="ECO:0000256" key="3">
    <source>
        <dbReference type="ARBA" id="ARBA00022452"/>
    </source>
</evidence>
<evidence type="ECO:0000256" key="9">
    <source>
        <dbReference type="ARBA" id="ARBA00023136"/>
    </source>
</evidence>
<dbReference type="Pfam" id="PF13715">
    <property type="entry name" value="CarbopepD_reg_2"/>
    <property type="match status" value="1"/>
</dbReference>
<comment type="subcellular location">
    <subcellularLocation>
        <location evidence="1 11">Cell outer membrane</location>
        <topology evidence="1 11">Multi-pass membrane protein</topology>
    </subcellularLocation>
</comment>
<keyword evidence="2 11" id="KW-0813">Transport</keyword>
<reference evidence="13 14" key="1">
    <citation type="submission" date="2023-12" db="EMBL/GenBank/DDBJ databases">
        <title>Genome sequencing and assembly of bacterial species from a model synthetic community.</title>
        <authorList>
            <person name="Hogle S.L."/>
        </authorList>
    </citation>
    <scope>NUCLEOTIDE SEQUENCE [LARGE SCALE GENOMIC DNA]</scope>
    <source>
        <strain evidence="13 14">HAMBI_3031</strain>
    </source>
</reference>
<dbReference type="InterPro" id="IPR037066">
    <property type="entry name" value="Plug_dom_sf"/>
</dbReference>
<organism evidence="13 14">
    <name type="scientific">Niabella yanshanensis</name>
    <dbReference type="NCBI Taxonomy" id="577386"/>
    <lineage>
        <taxon>Bacteria</taxon>
        <taxon>Pseudomonadati</taxon>
        <taxon>Bacteroidota</taxon>
        <taxon>Chitinophagia</taxon>
        <taxon>Chitinophagales</taxon>
        <taxon>Chitinophagaceae</taxon>
        <taxon>Niabella</taxon>
    </lineage>
</organism>
<evidence type="ECO:0000256" key="5">
    <source>
        <dbReference type="ARBA" id="ARBA00022692"/>
    </source>
</evidence>